<dbReference type="SUPFAM" id="SSF140566">
    <property type="entry name" value="FlgN-like"/>
    <property type="match status" value="1"/>
</dbReference>
<name>A0A2V5JWI7_9BACL</name>
<keyword evidence="3" id="KW-0966">Cell projection</keyword>
<dbReference type="Pfam" id="PF05130">
    <property type="entry name" value="FlgN"/>
    <property type="match status" value="1"/>
</dbReference>
<gene>
    <name evidence="3" type="ORF">DLM86_26160</name>
</gene>
<dbReference type="EMBL" id="QJVJ01000014">
    <property type="protein sequence ID" value="PYI51175.1"/>
    <property type="molecule type" value="Genomic_DNA"/>
</dbReference>
<proteinExistence type="predicted"/>
<reference evidence="3 4" key="1">
    <citation type="submission" date="2018-05" db="EMBL/GenBank/DDBJ databases">
        <title>Paenibacillus flagellatus sp. nov., isolated from selenium mineral soil.</title>
        <authorList>
            <person name="Dai X."/>
        </authorList>
    </citation>
    <scope>NUCLEOTIDE SEQUENCE [LARGE SCALE GENOMIC DNA]</scope>
    <source>
        <strain evidence="3 4">DXL2</strain>
    </source>
</reference>
<dbReference type="OrthoDB" id="2660802at2"/>
<protein>
    <submittedName>
        <fullName evidence="3">Flagellar protein FlgN</fullName>
    </submittedName>
</protein>
<keyword evidence="4" id="KW-1185">Reference proteome</keyword>
<dbReference type="AlphaFoldDB" id="A0A2V5JWI7"/>
<keyword evidence="1" id="KW-1005">Bacterial flagellum biogenesis</keyword>
<evidence type="ECO:0000256" key="1">
    <source>
        <dbReference type="ARBA" id="ARBA00022795"/>
    </source>
</evidence>
<dbReference type="RefSeq" id="WP_110843019.1">
    <property type="nucleotide sequence ID" value="NZ_QJVJ01000014.1"/>
</dbReference>
<evidence type="ECO:0000313" key="3">
    <source>
        <dbReference type="EMBL" id="PYI51175.1"/>
    </source>
</evidence>
<comment type="caution">
    <text evidence="3">The sequence shown here is derived from an EMBL/GenBank/DDBJ whole genome shotgun (WGS) entry which is preliminary data.</text>
</comment>
<dbReference type="InterPro" id="IPR036679">
    <property type="entry name" value="FlgN-like_sf"/>
</dbReference>
<dbReference type="InterPro" id="IPR007809">
    <property type="entry name" value="FlgN-like"/>
</dbReference>
<keyword evidence="2" id="KW-0175">Coiled coil</keyword>
<keyword evidence="3" id="KW-0282">Flagellum</keyword>
<evidence type="ECO:0000313" key="4">
    <source>
        <dbReference type="Proteomes" id="UP000247476"/>
    </source>
</evidence>
<dbReference type="GO" id="GO:0044780">
    <property type="term" value="P:bacterial-type flagellum assembly"/>
    <property type="evidence" value="ECO:0007669"/>
    <property type="project" value="InterPro"/>
</dbReference>
<dbReference type="Gene3D" id="1.20.58.300">
    <property type="entry name" value="FlgN-like"/>
    <property type="match status" value="1"/>
</dbReference>
<keyword evidence="3" id="KW-0969">Cilium</keyword>
<sequence>MEAILHALDQLIEVHRALLEWSERKKDAIVHNRVEELTQITNKESRLAKRLEELEAERVEAVNAYMRSKNMYVTAAISISTLIRFVVRMEDKQALTERQQELVRLIEELKRANDTNRQLIQQSLAFINYSLDLLVGPDDDAVYHHPQQQQTYQPNRMFDRKA</sequence>
<feature type="coiled-coil region" evidence="2">
    <location>
        <begin position="37"/>
        <end position="122"/>
    </location>
</feature>
<dbReference type="Proteomes" id="UP000247476">
    <property type="component" value="Unassembled WGS sequence"/>
</dbReference>
<organism evidence="3 4">
    <name type="scientific">Paenibacillus flagellatus</name>
    <dbReference type="NCBI Taxonomy" id="2211139"/>
    <lineage>
        <taxon>Bacteria</taxon>
        <taxon>Bacillati</taxon>
        <taxon>Bacillota</taxon>
        <taxon>Bacilli</taxon>
        <taxon>Bacillales</taxon>
        <taxon>Paenibacillaceae</taxon>
        <taxon>Paenibacillus</taxon>
    </lineage>
</organism>
<evidence type="ECO:0000256" key="2">
    <source>
        <dbReference type="SAM" id="Coils"/>
    </source>
</evidence>
<accession>A0A2V5JWI7</accession>